<accession>A0BU24</accession>
<proteinExistence type="predicted"/>
<dbReference type="RefSeq" id="XP_001429439.1">
    <property type="nucleotide sequence ID" value="XM_001429402.1"/>
</dbReference>
<sequence length="125" mass="14407">MSSGHKFNKSNKLRAQITFQNNLYYEGEVITHQEVHSIEGQGTLFTDKSKFQIIFEGSWRNNSFHGTTTSIRLKLLMIGILIGRQLKVQITFQTQAIFNMNDIIEGKVDFYQKEDVIADKIGHLK</sequence>
<dbReference type="GeneID" id="5015223"/>
<reference evidence="1 2" key="1">
    <citation type="journal article" date="2006" name="Nature">
        <title>Global trends of whole-genome duplications revealed by the ciliate Paramecium tetraurelia.</title>
        <authorList>
            <consortium name="Genoscope"/>
            <person name="Aury J.-M."/>
            <person name="Jaillon O."/>
            <person name="Duret L."/>
            <person name="Noel B."/>
            <person name="Jubin C."/>
            <person name="Porcel B.M."/>
            <person name="Segurens B."/>
            <person name="Daubin V."/>
            <person name="Anthouard V."/>
            <person name="Aiach N."/>
            <person name="Arnaiz O."/>
            <person name="Billaut A."/>
            <person name="Beisson J."/>
            <person name="Blanc I."/>
            <person name="Bouhouche K."/>
            <person name="Camara F."/>
            <person name="Duharcourt S."/>
            <person name="Guigo R."/>
            <person name="Gogendeau D."/>
            <person name="Katinka M."/>
            <person name="Keller A.-M."/>
            <person name="Kissmehl R."/>
            <person name="Klotz C."/>
            <person name="Koll F."/>
            <person name="Le Moue A."/>
            <person name="Lepere C."/>
            <person name="Malinsky S."/>
            <person name="Nowacki M."/>
            <person name="Nowak J.K."/>
            <person name="Plattner H."/>
            <person name="Poulain J."/>
            <person name="Ruiz F."/>
            <person name="Serrano V."/>
            <person name="Zagulski M."/>
            <person name="Dessen P."/>
            <person name="Betermier M."/>
            <person name="Weissenbach J."/>
            <person name="Scarpelli C."/>
            <person name="Schachter V."/>
            <person name="Sperling L."/>
            <person name="Meyer E."/>
            <person name="Cohen J."/>
            <person name="Wincker P."/>
        </authorList>
    </citation>
    <scope>NUCLEOTIDE SEQUENCE [LARGE SCALE GENOMIC DNA]</scope>
    <source>
        <strain evidence="1 2">Stock d4-2</strain>
    </source>
</reference>
<dbReference type="InParanoid" id="A0BU24"/>
<gene>
    <name evidence="1" type="ORF">GSPATT00032273001</name>
</gene>
<dbReference type="Proteomes" id="UP000000600">
    <property type="component" value="Unassembled WGS sequence"/>
</dbReference>
<dbReference type="AlphaFoldDB" id="A0BU24"/>
<evidence type="ECO:0000313" key="1">
    <source>
        <dbReference type="EMBL" id="CAK62041.1"/>
    </source>
</evidence>
<evidence type="ECO:0000313" key="2">
    <source>
        <dbReference type="Proteomes" id="UP000000600"/>
    </source>
</evidence>
<organism evidence="1 2">
    <name type="scientific">Paramecium tetraurelia</name>
    <dbReference type="NCBI Taxonomy" id="5888"/>
    <lineage>
        <taxon>Eukaryota</taxon>
        <taxon>Sar</taxon>
        <taxon>Alveolata</taxon>
        <taxon>Ciliophora</taxon>
        <taxon>Intramacronucleata</taxon>
        <taxon>Oligohymenophorea</taxon>
        <taxon>Peniculida</taxon>
        <taxon>Parameciidae</taxon>
        <taxon>Paramecium</taxon>
    </lineage>
</organism>
<evidence type="ECO:0008006" key="3">
    <source>
        <dbReference type="Google" id="ProtNLM"/>
    </source>
</evidence>
<dbReference type="EMBL" id="CT868017">
    <property type="protein sequence ID" value="CAK62041.1"/>
    <property type="molecule type" value="Genomic_DNA"/>
</dbReference>
<keyword evidence="2" id="KW-1185">Reference proteome</keyword>
<dbReference type="KEGG" id="ptm:GSPATT00032273001"/>
<protein>
    <recommendedName>
        <fullName evidence="3">Arrestin-like N-terminal domain-containing protein</fullName>
    </recommendedName>
</protein>
<dbReference type="HOGENOM" id="CLU_1996981_0_0_1"/>
<name>A0BU24_PARTE</name>